<evidence type="ECO:0000259" key="5">
    <source>
        <dbReference type="Pfam" id="PF13458"/>
    </source>
</evidence>
<evidence type="ECO:0000256" key="1">
    <source>
        <dbReference type="ARBA" id="ARBA00010062"/>
    </source>
</evidence>
<dbReference type="PRINTS" id="PR00337">
    <property type="entry name" value="LEUILEVALBP"/>
</dbReference>
<dbReference type="Pfam" id="PF13458">
    <property type="entry name" value="Peripla_BP_6"/>
    <property type="match status" value="1"/>
</dbReference>
<dbReference type="RefSeq" id="WP_347437692.1">
    <property type="nucleotide sequence ID" value="NZ_CP089291.1"/>
</dbReference>
<dbReference type="PROSITE" id="PS51257">
    <property type="entry name" value="PROKAR_LIPOPROTEIN"/>
    <property type="match status" value="1"/>
</dbReference>
<reference evidence="6" key="1">
    <citation type="submission" date="2021-12" db="EMBL/GenBank/DDBJ databases">
        <title>Alicyclobacillaceae gen. nov., sp. nov., isolated from chalcocite enrichment system.</title>
        <authorList>
            <person name="Jiang Z."/>
        </authorList>
    </citation>
    <scope>NUCLEOTIDE SEQUENCE</scope>
    <source>
        <strain evidence="6">MYW30-H2</strain>
    </source>
</reference>
<name>A0ABY4CKZ3_9BACL</name>
<dbReference type="InterPro" id="IPR051010">
    <property type="entry name" value="BCAA_transport"/>
</dbReference>
<accession>A0ABY4CKZ3</accession>
<sequence>MRKQWKGILYGACITSLIGMTTGCGASATGSSSSNGSQGQDGKEVNIAVVVPLTGPNADAGTQSANAAKLAAEDINKAGGIKSLGGAKINLIVTDSTGQPNDAATVTDKILSGNKVSALFGMDLSPLTVAAMPVMARHHVPMVTASISESITAAKNPYVFEIAPKASKFSEAQINFLKMLNDKYHMGIKKAALLYTNDPYGTSTAKSTKKLLTKAGLDVVLDSAYPPSITDATPLISKVKESGAQVLFPVSYVPDAEAILSAIASQNLHILTIGGGAGFIWPTIEKAIGSKVNGLTSVASWNWDSKNITQNTDLVKATEEYKQKYGTYMPEHAGEAYAAIYTIADAIDQAKSADPQKVRDELAKIDVTTGGATLMQPGKVQFDNTGYNAPTNAVMIQWQDNVPKTVFPLDQAATKLQKP</sequence>
<dbReference type="CDD" id="cd06340">
    <property type="entry name" value="PBP1_ABC_ligand_binding-like"/>
    <property type="match status" value="1"/>
</dbReference>
<proteinExistence type="inferred from homology"/>
<dbReference type="InterPro" id="IPR028081">
    <property type="entry name" value="Leu-bd"/>
</dbReference>
<evidence type="ECO:0000313" key="7">
    <source>
        <dbReference type="Proteomes" id="UP000830167"/>
    </source>
</evidence>
<keyword evidence="4" id="KW-0029">Amino-acid transport</keyword>
<evidence type="ECO:0000256" key="3">
    <source>
        <dbReference type="ARBA" id="ARBA00022729"/>
    </source>
</evidence>
<dbReference type="Proteomes" id="UP000830167">
    <property type="component" value="Chromosome"/>
</dbReference>
<organism evidence="6 7">
    <name type="scientific">Fodinisporobacter ferrooxydans</name>
    <dbReference type="NCBI Taxonomy" id="2901836"/>
    <lineage>
        <taxon>Bacteria</taxon>
        <taxon>Bacillati</taxon>
        <taxon>Bacillota</taxon>
        <taxon>Bacilli</taxon>
        <taxon>Bacillales</taxon>
        <taxon>Alicyclobacillaceae</taxon>
        <taxon>Fodinisporobacter</taxon>
    </lineage>
</organism>
<dbReference type="InterPro" id="IPR000709">
    <property type="entry name" value="Leu_Ile_Val-bd"/>
</dbReference>
<dbReference type="SUPFAM" id="SSF53822">
    <property type="entry name" value="Periplasmic binding protein-like I"/>
    <property type="match status" value="1"/>
</dbReference>
<keyword evidence="3" id="KW-0732">Signal</keyword>
<protein>
    <submittedName>
        <fullName evidence="6">ABC transporter substrate-binding protein</fullName>
    </submittedName>
</protein>
<dbReference type="PANTHER" id="PTHR30483">
    <property type="entry name" value="LEUCINE-SPECIFIC-BINDING PROTEIN"/>
    <property type="match status" value="1"/>
</dbReference>
<evidence type="ECO:0000256" key="4">
    <source>
        <dbReference type="ARBA" id="ARBA00022970"/>
    </source>
</evidence>
<dbReference type="EMBL" id="CP089291">
    <property type="protein sequence ID" value="UOF90999.1"/>
    <property type="molecule type" value="Genomic_DNA"/>
</dbReference>
<evidence type="ECO:0000313" key="6">
    <source>
        <dbReference type="EMBL" id="UOF90999.1"/>
    </source>
</evidence>
<comment type="similarity">
    <text evidence="1">Belongs to the leucine-binding protein family.</text>
</comment>
<evidence type="ECO:0000256" key="2">
    <source>
        <dbReference type="ARBA" id="ARBA00022448"/>
    </source>
</evidence>
<keyword evidence="2" id="KW-0813">Transport</keyword>
<dbReference type="Gene3D" id="3.40.50.2300">
    <property type="match status" value="2"/>
</dbReference>
<dbReference type="InterPro" id="IPR028082">
    <property type="entry name" value="Peripla_BP_I"/>
</dbReference>
<feature type="domain" description="Leucine-binding protein" evidence="5">
    <location>
        <begin position="44"/>
        <end position="399"/>
    </location>
</feature>
<keyword evidence="7" id="KW-1185">Reference proteome</keyword>
<gene>
    <name evidence="6" type="ORF">LSG31_01580</name>
</gene>